<comment type="caution">
    <text evidence="2">The sequence shown here is derived from an EMBL/GenBank/DDBJ whole genome shotgun (WGS) entry which is preliminary data.</text>
</comment>
<dbReference type="Gene3D" id="2.60.120.620">
    <property type="entry name" value="q2cbj1_9rhob like domain"/>
    <property type="match status" value="1"/>
</dbReference>
<protein>
    <recommendedName>
        <fullName evidence="4">Fe2OG dioxygenase domain-containing protein</fullName>
    </recommendedName>
</protein>
<name>A0A401NTS7_SCYTO</name>
<evidence type="ECO:0000256" key="1">
    <source>
        <dbReference type="ARBA" id="ARBA00001962"/>
    </source>
</evidence>
<organism evidence="2 3">
    <name type="scientific">Scyliorhinus torazame</name>
    <name type="common">Cloudy catshark</name>
    <name type="synonym">Catulus torazame</name>
    <dbReference type="NCBI Taxonomy" id="75743"/>
    <lineage>
        <taxon>Eukaryota</taxon>
        <taxon>Metazoa</taxon>
        <taxon>Chordata</taxon>
        <taxon>Craniata</taxon>
        <taxon>Vertebrata</taxon>
        <taxon>Chondrichthyes</taxon>
        <taxon>Elasmobranchii</taxon>
        <taxon>Galeomorphii</taxon>
        <taxon>Galeoidea</taxon>
        <taxon>Carcharhiniformes</taxon>
        <taxon>Scyliorhinidae</taxon>
        <taxon>Scyliorhinus</taxon>
    </lineage>
</organism>
<dbReference type="PANTHER" id="PTHR20883:SF52">
    <property type="entry name" value="ALPHA-KETOGLUTARATE-DEPENDENT HYPOPHOSPHITE DIOXYGENASE-LIKE GENE A2 [PROVISIONAL]-RELATED"/>
    <property type="match status" value="1"/>
</dbReference>
<gene>
    <name evidence="2" type="ORF">scyTo_0014747</name>
</gene>
<dbReference type="Proteomes" id="UP000288216">
    <property type="component" value="Unassembled WGS sequence"/>
</dbReference>
<proteinExistence type="predicted"/>
<comment type="cofactor">
    <cofactor evidence="1">
        <name>Fe cation</name>
        <dbReference type="ChEBI" id="CHEBI:24875"/>
    </cofactor>
</comment>
<dbReference type="STRING" id="75743.A0A401NTS7"/>
<dbReference type="OMA" id="QDIRYWG"/>
<dbReference type="FunFam" id="2.60.120.620:FF:000025">
    <property type="entry name" value="MGC115642 protein"/>
    <property type="match status" value="1"/>
</dbReference>
<evidence type="ECO:0000313" key="3">
    <source>
        <dbReference type="Proteomes" id="UP000288216"/>
    </source>
</evidence>
<dbReference type="InterPro" id="IPR008775">
    <property type="entry name" value="Phytyl_CoA_dOase-like"/>
</dbReference>
<evidence type="ECO:0000313" key="2">
    <source>
        <dbReference type="EMBL" id="GCB64275.1"/>
    </source>
</evidence>
<accession>A0A401NTS7</accession>
<dbReference type="EMBL" id="BFAA01008033">
    <property type="protein sequence ID" value="GCB64275.1"/>
    <property type="molecule type" value="Genomic_DNA"/>
</dbReference>
<dbReference type="OrthoDB" id="445007at2759"/>
<reference evidence="2 3" key="1">
    <citation type="journal article" date="2018" name="Nat. Ecol. Evol.">
        <title>Shark genomes provide insights into elasmobranch evolution and the origin of vertebrates.</title>
        <authorList>
            <person name="Hara Y"/>
            <person name="Yamaguchi K"/>
            <person name="Onimaru K"/>
            <person name="Kadota M"/>
            <person name="Koyanagi M"/>
            <person name="Keeley SD"/>
            <person name="Tatsumi K"/>
            <person name="Tanaka K"/>
            <person name="Motone F"/>
            <person name="Kageyama Y"/>
            <person name="Nozu R"/>
            <person name="Adachi N"/>
            <person name="Nishimura O"/>
            <person name="Nakagawa R"/>
            <person name="Tanegashima C"/>
            <person name="Kiyatake I"/>
            <person name="Matsumoto R"/>
            <person name="Murakumo K"/>
            <person name="Nishida K"/>
            <person name="Terakita A"/>
            <person name="Kuratani S"/>
            <person name="Sato K"/>
            <person name="Hyodo S Kuraku.S."/>
        </authorList>
    </citation>
    <scope>NUCLEOTIDE SEQUENCE [LARGE SCALE GENOMIC DNA]</scope>
</reference>
<dbReference type="Pfam" id="PF05721">
    <property type="entry name" value="PhyH"/>
    <property type="match status" value="1"/>
</dbReference>
<dbReference type="PANTHER" id="PTHR20883">
    <property type="entry name" value="PHYTANOYL-COA DIOXYGENASE DOMAIN CONTAINING 1"/>
    <property type="match status" value="1"/>
</dbReference>
<sequence length="312" mass="35559">MILVFYFSLGRQQRQERRRPDPWRQSGFGCQYQNEHNFDKQGQVNKLLKMQSKANKLKTFYGNNGYLTEIHVLDKDQLDLMTQNFSALEDKFGKVYTQYSLHNVHLQYKWVMDLATNPLVLQAIIAVLGPNVILLDSRFICKYPASDVPHKSNVAPYVAWHQDIRYWGFEGGPVASVWLALDDVDEENGVLQVIPGSHKLGLLEHKTSAIPGNMLTSNQEIPKHLVEAEEAIRCPLKAGQMSIHDGLTVHFSEPNLSNRRRCGFVIRYVPTTAYPVDDADRPRSFPATVLVAGVDKFNHFTNNAPDNFTKIF</sequence>
<keyword evidence="3" id="KW-1185">Reference proteome</keyword>
<dbReference type="AlphaFoldDB" id="A0A401NTS7"/>
<evidence type="ECO:0008006" key="4">
    <source>
        <dbReference type="Google" id="ProtNLM"/>
    </source>
</evidence>
<dbReference type="SUPFAM" id="SSF51197">
    <property type="entry name" value="Clavaminate synthase-like"/>
    <property type="match status" value="1"/>
</dbReference>